<dbReference type="Proteomes" id="UP000034616">
    <property type="component" value="Unassembled WGS sequence"/>
</dbReference>
<comment type="caution">
    <text evidence="2">The sequence shown here is derived from an EMBL/GenBank/DDBJ whole genome shotgun (WGS) entry which is preliminary data.</text>
</comment>
<evidence type="ECO:0000313" key="2">
    <source>
        <dbReference type="EMBL" id="KKR86624.1"/>
    </source>
</evidence>
<accession>A0A0G0UCG3</accession>
<dbReference type="EMBL" id="LCAH01000010">
    <property type="protein sequence ID" value="KKR86624.1"/>
    <property type="molecule type" value="Genomic_DNA"/>
</dbReference>
<organism evidence="2 3">
    <name type="scientific">Candidatus Uhrbacteria bacterium GW2011_GWC2_41_11</name>
    <dbReference type="NCBI Taxonomy" id="1618985"/>
    <lineage>
        <taxon>Bacteria</taxon>
        <taxon>Candidatus Uhriibacteriota</taxon>
    </lineage>
</organism>
<dbReference type="AlphaFoldDB" id="A0A0G0UCG3"/>
<sequence length="125" mass="13833">MKHFIPGHLPDNARNLLRRLGYGEHIGHGGQTSFSKRLSGADFPRFHVYVEENAQGLQINLHLDQKPVNLGGGSVHGGEYEGTLVEREMNAIISGIKSMEIPEQENDSKSSSRPKKGFWGSFFGT</sequence>
<feature type="region of interest" description="Disordered" evidence="1">
    <location>
        <begin position="99"/>
        <end position="125"/>
    </location>
</feature>
<protein>
    <submittedName>
        <fullName evidence="2">Uncharacterized protein</fullName>
    </submittedName>
</protein>
<proteinExistence type="predicted"/>
<evidence type="ECO:0000313" key="3">
    <source>
        <dbReference type="Proteomes" id="UP000034616"/>
    </source>
</evidence>
<reference evidence="2 3" key="1">
    <citation type="journal article" date="2015" name="Nature">
        <title>rRNA introns, odd ribosomes, and small enigmatic genomes across a large radiation of phyla.</title>
        <authorList>
            <person name="Brown C.T."/>
            <person name="Hug L.A."/>
            <person name="Thomas B.C."/>
            <person name="Sharon I."/>
            <person name="Castelle C.J."/>
            <person name="Singh A."/>
            <person name="Wilkins M.J."/>
            <person name="Williams K.H."/>
            <person name="Banfield J.F."/>
        </authorList>
    </citation>
    <scope>NUCLEOTIDE SEQUENCE [LARGE SCALE GENOMIC DNA]</scope>
</reference>
<gene>
    <name evidence="2" type="ORF">UU35_C0010G0002</name>
</gene>
<evidence type="ECO:0000256" key="1">
    <source>
        <dbReference type="SAM" id="MobiDB-lite"/>
    </source>
</evidence>
<name>A0A0G0UCG3_9BACT</name>